<dbReference type="Proteomes" id="UP001218218">
    <property type="component" value="Unassembled WGS sequence"/>
</dbReference>
<gene>
    <name evidence="1" type="ORF">DFH08DRAFT_720683</name>
</gene>
<reference evidence="1" key="1">
    <citation type="submission" date="2023-03" db="EMBL/GenBank/DDBJ databases">
        <title>Massive genome expansion in bonnet fungi (Mycena s.s.) driven by repeated elements and novel gene families across ecological guilds.</title>
        <authorList>
            <consortium name="Lawrence Berkeley National Laboratory"/>
            <person name="Harder C.B."/>
            <person name="Miyauchi S."/>
            <person name="Viragh M."/>
            <person name="Kuo A."/>
            <person name="Thoen E."/>
            <person name="Andreopoulos B."/>
            <person name="Lu D."/>
            <person name="Skrede I."/>
            <person name="Drula E."/>
            <person name="Henrissat B."/>
            <person name="Morin E."/>
            <person name="Kohler A."/>
            <person name="Barry K."/>
            <person name="LaButti K."/>
            <person name="Morin E."/>
            <person name="Salamov A."/>
            <person name="Lipzen A."/>
            <person name="Mereny Z."/>
            <person name="Hegedus B."/>
            <person name="Baldrian P."/>
            <person name="Stursova M."/>
            <person name="Weitz H."/>
            <person name="Taylor A."/>
            <person name="Grigoriev I.V."/>
            <person name="Nagy L.G."/>
            <person name="Martin F."/>
            <person name="Kauserud H."/>
        </authorList>
    </citation>
    <scope>NUCLEOTIDE SEQUENCE</scope>
    <source>
        <strain evidence="1">CBHHK002</strain>
    </source>
</reference>
<dbReference type="CDD" id="cd02440">
    <property type="entry name" value="AdoMet_MTases"/>
    <property type="match status" value="1"/>
</dbReference>
<proteinExistence type="predicted"/>
<name>A0AAD6Z3M1_9AGAR</name>
<accession>A0AAD6Z3M1</accession>
<dbReference type="InterPro" id="IPR029063">
    <property type="entry name" value="SAM-dependent_MTases_sf"/>
</dbReference>
<evidence type="ECO:0000313" key="1">
    <source>
        <dbReference type="EMBL" id="KAJ7306709.1"/>
    </source>
</evidence>
<dbReference type="Pfam" id="PF13489">
    <property type="entry name" value="Methyltransf_23"/>
    <property type="match status" value="1"/>
</dbReference>
<dbReference type="SUPFAM" id="SSF53335">
    <property type="entry name" value="S-adenosyl-L-methionine-dependent methyltransferases"/>
    <property type="match status" value="1"/>
</dbReference>
<dbReference type="Gene3D" id="3.40.50.150">
    <property type="entry name" value="Vaccinia Virus protein VP39"/>
    <property type="match status" value="1"/>
</dbReference>
<comment type="caution">
    <text evidence="1">The sequence shown here is derived from an EMBL/GenBank/DDBJ whole genome shotgun (WGS) entry which is preliminary data.</text>
</comment>
<dbReference type="EMBL" id="JARIHO010000092">
    <property type="protein sequence ID" value="KAJ7306709.1"/>
    <property type="molecule type" value="Genomic_DNA"/>
</dbReference>
<dbReference type="AlphaFoldDB" id="A0AAD6Z3M1"/>
<keyword evidence="2" id="KW-1185">Reference proteome</keyword>
<evidence type="ECO:0008006" key="3">
    <source>
        <dbReference type="Google" id="ProtNLM"/>
    </source>
</evidence>
<sequence>RAIQAAIQFPEAEVIAVDVSPLSHQQIPRNMRFKQLDLTKAWDLEKQSFDMVHSRLVMTHVPNGENVVKRSAQLVKPGGLLLIEDIDIYCLVKTGGPATRLITSKVVEIWESRSADTDISRKYAGIMTSMGYFPCVHGHKILMPFDGTGSDEATNELGLAMKKSWTQLWETLGSRFIAEDITEAMIQEQHQEICAKDCKATMDMYSCWAQRSLDKNES</sequence>
<evidence type="ECO:0000313" key="2">
    <source>
        <dbReference type="Proteomes" id="UP001218218"/>
    </source>
</evidence>
<feature type="non-terminal residue" evidence="1">
    <location>
        <position position="1"/>
    </location>
</feature>
<protein>
    <recommendedName>
        <fullName evidence="3">Methyltransferase domain-containing protein</fullName>
    </recommendedName>
</protein>
<organism evidence="1 2">
    <name type="scientific">Mycena albidolilacea</name>
    <dbReference type="NCBI Taxonomy" id="1033008"/>
    <lineage>
        <taxon>Eukaryota</taxon>
        <taxon>Fungi</taxon>
        <taxon>Dikarya</taxon>
        <taxon>Basidiomycota</taxon>
        <taxon>Agaricomycotina</taxon>
        <taxon>Agaricomycetes</taxon>
        <taxon>Agaricomycetidae</taxon>
        <taxon>Agaricales</taxon>
        <taxon>Marasmiineae</taxon>
        <taxon>Mycenaceae</taxon>
        <taxon>Mycena</taxon>
    </lineage>
</organism>